<keyword evidence="2" id="KW-1185">Reference proteome</keyword>
<proteinExistence type="predicted"/>
<evidence type="ECO:0000313" key="2">
    <source>
        <dbReference type="Proteomes" id="UP001142055"/>
    </source>
</evidence>
<comment type="caution">
    <text evidence="1">The sequence shown here is derived from an EMBL/GenBank/DDBJ whole genome shotgun (WGS) entry which is preliminary data.</text>
</comment>
<protein>
    <submittedName>
        <fullName evidence="1">Uncharacterized protein</fullName>
    </submittedName>
</protein>
<organism evidence="1 2">
    <name type="scientific">Blomia tropicalis</name>
    <name type="common">Mite</name>
    <dbReference type="NCBI Taxonomy" id="40697"/>
    <lineage>
        <taxon>Eukaryota</taxon>
        <taxon>Metazoa</taxon>
        <taxon>Ecdysozoa</taxon>
        <taxon>Arthropoda</taxon>
        <taxon>Chelicerata</taxon>
        <taxon>Arachnida</taxon>
        <taxon>Acari</taxon>
        <taxon>Acariformes</taxon>
        <taxon>Sarcoptiformes</taxon>
        <taxon>Astigmata</taxon>
        <taxon>Glycyphagoidea</taxon>
        <taxon>Echimyopodidae</taxon>
        <taxon>Blomia</taxon>
    </lineage>
</organism>
<dbReference type="Proteomes" id="UP001142055">
    <property type="component" value="Chromosome 1"/>
</dbReference>
<name>A0A9Q0MAE0_BLOTA</name>
<dbReference type="AlphaFoldDB" id="A0A9Q0MAE0"/>
<evidence type="ECO:0000313" key="1">
    <source>
        <dbReference type="EMBL" id="KAJ6222165.1"/>
    </source>
</evidence>
<gene>
    <name evidence="1" type="ORF">RDWZM_000710</name>
</gene>
<reference evidence="1" key="1">
    <citation type="submission" date="2022-12" db="EMBL/GenBank/DDBJ databases">
        <title>Genome assemblies of Blomia tropicalis.</title>
        <authorList>
            <person name="Cui Y."/>
        </authorList>
    </citation>
    <scope>NUCLEOTIDE SEQUENCE</scope>
    <source>
        <tissue evidence="1">Adult mites</tissue>
    </source>
</reference>
<dbReference type="EMBL" id="JAPWDV010000001">
    <property type="protein sequence ID" value="KAJ6222165.1"/>
    <property type="molecule type" value="Genomic_DNA"/>
</dbReference>
<sequence>MNQLFTLIYENERYQPHQQFIAFKNLTGEQSKGLIGVLQPTTEGLSVAKQRMKQKYSDSYRIRMEVQTRLNKTQVLGKYCTCEQIRGFMVNTEECLQALKDFNSGEEYINIVFFRSFTKKLSSAIVD</sequence>
<accession>A0A9Q0MAE0</accession>